<sequence length="482" mass="55522">MGITSILLAFIIISNIFLGATVVFLERKSVSSTWAWLMILNFLPIIGFILYLIFGQNLSRRKIFKWDHNVHERTKELVGKQMLEIANQESPFSEPILKEYHGLIYMNLNNDEAPLTLNNSLDIYTDGEEKFHRLLEDIRAAKHHIHIEYYIFRSDFLGHEIIDALAKKAEEGVVVRLLVDDEGSRRLSKKLVRLLVQAGGKFQTFFPGRLPLLNLRINYRNHRKLVVIDGVTGYVGGFNVGDEYLGLNERFGYWRDTHLRIVGEAVNSIQSRFLLDWNQASGEQVPFHDYYTLDQSVHYGEVGIQIVSSGPDKKWEQIKNAFIKMILSAKKHVYIQTPYLIPDESLLNAISIASLSHVDVRIMIPSKPDHPFVYWATFSNIGLLLEAGARVYLYQNGFLHAKTVVVDKRLATVGTSNLDFRSFGLNFEVNAFIYHQQTARRLADIFKEDIRLSKELTMEDYEKRPLMIKFKESISRLLSPVL</sequence>
<feature type="active site" evidence="13">
    <location>
        <position position="224"/>
    </location>
</feature>
<keyword evidence="9 13" id="KW-0472">Membrane</keyword>
<dbReference type="FunFam" id="3.30.870.10:FF:000021">
    <property type="entry name" value="Cardiolipin synthase"/>
    <property type="match status" value="1"/>
</dbReference>
<comment type="function">
    <text evidence="12 13">Catalyzes the reversible phosphatidyl group transfer from one phosphatidylglycerol molecule to another to form cardiolipin (CL) (diphosphatidylglycerol) and glycerol.</text>
</comment>
<keyword evidence="6" id="KW-0677">Repeat</keyword>
<keyword evidence="2 13" id="KW-1003">Cell membrane</keyword>
<dbReference type="GO" id="GO:0032049">
    <property type="term" value="P:cardiolipin biosynthetic process"/>
    <property type="evidence" value="ECO:0007669"/>
    <property type="project" value="UniProtKB-UniRule"/>
</dbReference>
<evidence type="ECO:0000256" key="1">
    <source>
        <dbReference type="ARBA" id="ARBA00004651"/>
    </source>
</evidence>
<evidence type="ECO:0000313" key="17">
    <source>
        <dbReference type="Proteomes" id="UP000298347"/>
    </source>
</evidence>
<dbReference type="SUPFAM" id="SSF56024">
    <property type="entry name" value="Phospholipase D/nuclease"/>
    <property type="match status" value="2"/>
</dbReference>
<dbReference type="CDD" id="cd09110">
    <property type="entry name" value="PLDc_CLS_1"/>
    <property type="match status" value="1"/>
</dbReference>
<dbReference type="SMART" id="SM00155">
    <property type="entry name" value="PLDc"/>
    <property type="match status" value="2"/>
</dbReference>
<dbReference type="NCBIfam" id="TIGR04265">
    <property type="entry name" value="bac_cardiolipin"/>
    <property type="match status" value="1"/>
</dbReference>
<evidence type="ECO:0000256" key="10">
    <source>
        <dbReference type="ARBA" id="ARBA00023209"/>
    </source>
</evidence>
<dbReference type="FunFam" id="3.30.870.10:FF:000014">
    <property type="entry name" value="Cardiolipin synthase"/>
    <property type="match status" value="1"/>
</dbReference>
<proteinExistence type="inferred from homology"/>
<dbReference type="GO" id="GO:0008808">
    <property type="term" value="F:cardiolipin synthase activity"/>
    <property type="evidence" value="ECO:0007669"/>
    <property type="project" value="UniProtKB-UniRule"/>
</dbReference>
<feature type="transmembrane region" description="Helical" evidence="13">
    <location>
        <begin position="34"/>
        <end position="54"/>
    </location>
</feature>
<evidence type="ECO:0000256" key="8">
    <source>
        <dbReference type="ARBA" id="ARBA00023098"/>
    </source>
</evidence>
<dbReference type="PANTHER" id="PTHR21248">
    <property type="entry name" value="CARDIOLIPIN SYNTHASE"/>
    <property type="match status" value="1"/>
</dbReference>
<keyword evidence="8 13" id="KW-0443">Lipid metabolism</keyword>
<feature type="transmembrane region" description="Helical" evidence="13">
    <location>
        <begin position="6"/>
        <end position="25"/>
    </location>
</feature>
<feature type="active site" evidence="13">
    <location>
        <position position="222"/>
    </location>
</feature>
<dbReference type="PANTHER" id="PTHR21248:SF22">
    <property type="entry name" value="PHOSPHOLIPASE D"/>
    <property type="match status" value="1"/>
</dbReference>
<evidence type="ECO:0000256" key="7">
    <source>
        <dbReference type="ARBA" id="ARBA00022989"/>
    </source>
</evidence>
<feature type="active site" evidence="13">
    <location>
        <position position="229"/>
    </location>
</feature>
<evidence type="ECO:0000256" key="9">
    <source>
        <dbReference type="ARBA" id="ARBA00023136"/>
    </source>
</evidence>
<keyword evidence="7 13" id="KW-1133">Transmembrane helix</keyword>
<comment type="subcellular location">
    <subcellularLocation>
        <location evidence="1 13">Cell membrane</location>
        <topology evidence="1 13">Multi-pass membrane protein</topology>
    </subcellularLocation>
</comment>
<dbReference type="InterPro" id="IPR022924">
    <property type="entry name" value="Cardiolipin_synthase"/>
</dbReference>
<keyword evidence="5 13" id="KW-0812">Transmembrane</keyword>
<dbReference type="InterPro" id="IPR027379">
    <property type="entry name" value="CLS_N"/>
</dbReference>
<keyword evidence="3 13" id="KW-0444">Lipid biosynthesis</keyword>
<feature type="domain" description="PLD phosphodiesterase" evidence="15">
    <location>
        <begin position="217"/>
        <end position="244"/>
    </location>
</feature>
<evidence type="ECO:0000259" key="15">
    <source>
        <dbReference type="PROSITE" id="PS50035"/>
    </source>
</evidence>
<dbReference type="PROSITE" id="PS50035">
    <property type="entry name" value="PLD"/>
    <property type="match status" value="2"/>
</dbReference>
<evidence type="ECO:0000256" key="13">
    <source>
        <dbReference type="HAMAP-Rule" id="MF_01916"/>
    </source>
</evidence>
<gene>
    <name evidence="16" type="primary">cls</name>
    <name evidence="16" type="ORF">E4665_12450</name>
</gene>
<feature type="active site" evidence="13">
    <location>
        <position position="400"/>
    </location>
</feature>
<dbReference type="CDD" id="cd09112">
    <property type="entry name" value="PLDc_CLS_2"/>
    <property type="match status" value="1"/>
</dbReference>
<evidence type="ECO:0000256" key="6">
    <source>
        <dbReference type="ARBA" id="ARBA00022737"/>
    </source>
</evidence>
<keyword evidence="11 13" id="KW-1208">Phospholipid metabolism</keyword>
<dbReference type="AlphaFoldDB" id="A0A4Z0GM84"/>
<dbReference type="Gene3D" id="3.30.870.10">
    <property type="entry name" value="Endonuclease Chain A"/>
    <property type="match status" value="2"/>
</dbReference>
<dbReference type="InterPro" id="IPR030874">
    <property type="entry name" value="Cardiolipin_synth_Firmi"/>
</dbReference>
<evidence type="ECO:0000256" key="12">
    <source>
        <dbReference type="ARBA" id="ARBA00057569"/>
    </source>
</evidence>
<dbReference type="Pfam" id="PF13396">
    <property type="entry name" value="PLDc_N"/>
    <property type="match status" value="1"/>
</dbReference>
<evidence type="ECO:0000256" key="3">
    <source>
        <dbReference type="ARBA" id="ARBA00022516"/>
    </source>
</evidence>
<comment type="similarity">
    <text evidence="13">Belongs to the phospholipase D family. Cardiolipin synthase subfamily.</text>
</comment>
<evidence type="ECO:0000313" key="16">
    <source>
        <dbReference type="EMBL" id="TGA97204.1"/>
    </source>
</evidence>
<evidence type="ECO:0000256" key="5">
    <source>
        <dbReference type="ARBA" id="ARBA00022692"/>
    </source>
</evidence>
<dbReference type="OrthoDB" id="9762009at2"/>
<accession>A0A4Z0GM84</accession>
<dbReference type="EC" id="2.7.8.-" evidence="13 14"/>
<name>A0A4Z0GM84_9BACL</name>
<dbReference type="InterPro" id="IPR025202">
    <property type="entry name" value="PLD-like_dom"/>
</dbReference>
<evidence type="ECO:0000256" key="11">
    <source>
        <dbReference type="ARBA" id="ARBA00023264"/>
    </source>
</evidence>
<feature type="active site" evidence="13">
    <location>
        <position position="402"/>
    </location>
</feature>
<dbReference type="HAMAP" id="MF_01916">
    <property type="entry name" value="Cardiolipin_synth_Cls"/>
    <property type="match status" value="1"/>
</dbReference>
<dbReference type="GO" id="GO:0005886">
    <property type="term" value="C:plasma membrane"/>
    <property type="evidence" value="ECO:0007669"/>
    <property type="project" value="UniProtKB-SubCell"/>
</dbReference>
<protein>
    <recommendedName>
        <fullName evidence="13 14">Cardiolipin synthase</fullName>
        <shortName evidence="13">CL synthase</shortName>
        <ecNumber evidence="13 14">2.7.8.-</ecNumber>
    </recommendedName>
</protein>
<comment type="catalytic activity">
    <reaction evidence="13">
        <text>2 a 1,2-diacyl-sn-glycero-3-phospho-(1'-sn-glycerol) = a cardiolipin + glycerol</text>
        <dbReference type="Rhea" id="RHEA:31451"/>
        <dbReference type="ChEBI" id="CHEBI:17754"/>
        <dbReference type="ChEBI" id="CHEBI:62237"/>
        <dbReference type="ChEBI" id="CHEBI:64716"/>
    </reaction>
</comment>
<dbReference type="EMBL" id="SRJD01000015">
    <property type="protein sequence ID" value="TGA97204.1"/>
    <property type="molecule type" value="Genomic_DNA"/>
</dbReference>
<dbReference type="Pfam" id="PF13091">
    <property type="entry name" value="PLDc_2"/>
    <property type="match status" value="2"/>
</dbReference>
<organism evidence="16 17">
    <name type="scientific">Sporolactobacillus shoreae</name>
    <dbReference type="NCBI Taxonomy" id="1465501"/>
    <lineage>
        <taxon>Bacteria</taxon>
        <taxon>Bacillati</taxon>
        <taxon>Bacillota</taxon>
        <taxon>Bacilli</taxon>
        <taxon>Bacillales</taxon>
        <taxon>Sporolactobacillaceae</taxon>
        <taxon>Sporolactobacillus</taxon>
    </lineage>
</organism>
<feature type="domain" description="PLD phosphodiesterase" evidence="15">
    <location>
        <begin position="395"/>
        <end position="422"/>
    </location>
</feature>
<evidence type="ECO:0000256" key="2">
    <source>
        <dbReference type="ARBA" id="ARBA00022475"/>
    </source>
</evidence>
<comment type="caution">
    <text evidence="16">The sequence shown here is derived from an EMBL/GenBank/DDBJ whole genome shotgun (WGS) entry which is preliminary data.</text>
</comment>
<dbReference type="Proteomes" id="UP000298347">
    <property type="component" value="Unassembled WGS sequence"/>
</dbReference>
<evidence type="ECO:0000256" key="4">
    <source>
        <dbReference type="ARBA" id="ARBA00022679"/>
    </source>
</evidence>
<dbReference type="InterPro" id="IPR001736">
    <property type="entry name" value="PLipase_D/transphosphatidylase"/>
</dbReference>
<evidence type="ECO:0000256" key="14">
    <source>
        <dbReference type="NCBIfam" id="TIGR04265"/>
    </source>
</evidence>
<feature type="active site" evidence="13">
    <location>
        <position position="407"/>
    </location>
</feature>
<keyword evidence="10 13" id="KW-0594">Phospholipid biosynthesis</keyword>
<keyword evidence="4 13" id="KW-0808">Transferase</keyword>
<keyword evidence="17" id="KW-1185">Reference proteome</keyword>
<reference evidence="16 17" key="1">
    <citation type="journal article" date="2015" name="Int. J. Syst. Evol. Microbiol.">
        <title>Sporolactobacillus shoreae sp. nov. and Sporolactobacillus spathodeae sp. nov., two spore-forming lactic acid bacteria isolated from tree barks in Thailand.</title>
        <authorList>
            <person name="Thamacharoensuk T."/>
            <person name="Kitahara M."/>
            <person name="Ohkuma M."/>
            <person name="Thongchul N."/>
            <person name="Tanasupawat S."/>
        </authorList>
    </citation>
    <scope>NUCLEOTIDE SEQUENCE [LARGE SCALE GENOMIC DNA]</scope>
    <source>
        <strain evidence="16 17">BK92</strain>
    </source>
</reference>
<dbReference type="RefSeq" id="WP_135349119.1">
    <property type="nucleotide sequence ID" value="NZ_SRJD01000015.1"/>
</dbReference>